<reference evidence="1 2" key="1">
    <citation type="submission" date="2009-01" db="EMBL/GenBank/DDBJ databases">
        <title>Complete sequence of chromosome of Methylobacterium nodulans ORS 2060.</title>
        <authorList>
            <consortium name="US DOE Joint Genome Institute"/>
            <person name="Lucas S."/>
            <person name="Copeland A."/>
            <person name="Lapidus A."/>
            <person name="Glavina del Rio T."/>
            <person name="Dalin E."/>
            <person name="Tice H."/>
            <person name="Bruce D."/>
            <person name="Goodwin L."/>
            <person name="Pitluck S."/>
            <person name="Sims D."/>
            <person name="Brettin T."/>
            <person name="Detter J.C."/>
            <person name="Han C."/>
            <person name="Larimer F."/>
            <person name="Land M."/>
            <person name="Hauser L."/>
            <person name="Kyrpides N."/>
            <person name="Ivanova N."/>
            <person name="Marx C.J."/>
            <person name="Richardson P."/>
        </authorList>
    </citation>
    <scope>NUCLEOTIDE SEQUENCE [LARGE SCALE GENOMIC DNA]</scope>
    <source>
        <strain evidence="2">LMG 21967 / CNCM I-2342 / ORS 2060</strain>
    </source>
</reference>
<protein>
    <submittedName>
        <fullName evidence="1">Uncharacterized protein</fullName>
    </submittedName>
</protein>
<gene>
    <name evidence="1" type="ordered locus">Mnod_4028</name>
</gene>
<accession>B8ITJ4</accession>
<dbReference type="KEGG" id="mno:Mnod_4028"/>
<dbReference type="EMBL" id="CP001349">
    <property type="protein sequence ID" value="ACL58910.1"/>
    <property type="molecule type" value="Genomic_DNA"/>
</dbReference>
<dbReference type="Proteomes" id="UP000008207">
    <property type="component" value="Chromosome"/>
</dbReference>
<dbReference type="AlphaFoldDB" id="B8ITJ4"/>
<evidence type="ECO:0000313" key="2">
    <source>
        <dbReference type="Proteomes" id="UP000008207"/>
    </source>
</evidence>
<keyword evidence="2" id="KW-1185">Reference proteome</keyword>
<evidence type="ECO:0000313" key="1">
    <source>
        <dbReference type="EMBL" id="ACL58910.1"/>
    </source>
</evidence>
<name>B8ITJ4_METNO</name>
<organism evidence="1 2">
    <name type="scientific">Methylobacterium nodulans (strain LMG 21967 / CNCM I-2342 / ORS 2060)</name>
    <dbReference type="NCBI Taxonomy" id="460265"/>
    <lineage>
        <taxon>Bacteria</taxon>
        <taxon>Pseudomonadati</taxon>
        <taxon>Pseudomonadota</taxon>
        <taxon>Alphaproteobacteria</taxon>
        <taxon>Hyphomicrobiales</taxon>
        <taxon>Methylobacteriaceae</taxon>
        <taxon>Methylobacterium</taxon>
    </lineage>
</organism>
<sequence length="73" mass="8266">MKHHAGAAGRNDKALGLVFGTLRLYERDSGYASDDLEQRPDLPIQVVDHELINVVRRIQIVRPRSDDNCIEIV</sequence>
<dbReference type="STRING" id="460265.Mnod_4028"/>
<dbReference type="HOGENOM" id="CLU_2700524_0_0_5"/>
<proteinExistence type="predicted"/>